<evidence type="ECO:0000256" key="3">
    <source>
        <dbReference type="ARBA" id="ARBA00022692"/>
    </source>
</evidence>
<dbReference type="GO" id="GO:0071398">
    <property type="term" value="P:cellular response to fatty acid"/>
    <property type="evidence" value="ECO:0007669"/>
    <property type="project" value="TreeGrafter"/>
</dbReference>
<feature type="transmembrane region" description="Helical" evidence="10">
    <location>
        <begin position="182"/>
        <end position="203"/>
    </location>
</feature>
<keyword evidence="5 9" id="KW-0297">G-protein coupled receptor</keyword>
<proteinExistence type="inferred from homology"/>
<sequence length="320" mass="37087">MSSAIYTPLVLFVYILAFVTGVPSNLLACYTFIVKVRQRPSPFLLFLLNLTISDLLLLFILPFKIAEAASNMTWPMPLFLCPIVVWVYFCSIYISTLFLTAVSIERYLGVAYPMKYKVSRKTVYTIWICGFIWVFSGLHGSVSLIVITVFPSNESQQDQCYQSFTEEQRNILFPFRIEGSILLFWIPFMITIFCYFNFVRLLLSMPKIGRRRRYRAICLAVATLFNFTLCFVPYNISHIVGFVENKNSRWRVYALLLTTLNASIDPIIFYYSSTAVQKTFLRFLRGVKGKLGMRDENEAEMEISQLSETRTTYNNDRTSV</sequence>
<accession>A0AAV6ZG96</accession>
<organism evidence="12 13">
    <name type="scientific">Engystomops pustulosus</name>
    <name type="common">Tungara frog</name>
    <name type="synonym">Physalaemus pustulosus</name>
    <dbReference type="NCBI Taxonomy" id="76066"/>
    <lineage>
        <taxon>Eukaryota</taxon>
        <taxon>Metazoa</taxon>
        <taxon>Chordata</taxon>
        <taxon>Craniata</taxon>
        <taxon>Vertebrata</taxon>
        <taxon>Euteleostomi</taxon>
        <taxon>Amphibia</taxon>
        <taxon>Batrachia</taxon>
        <taxon>Anura</taxon>
        <taxon>Neobatrachia</taxon>
        <taxon>Hyloidea</taxon>
        <taxon>Leptodactylidae</taxon>
        <taxon>Leiuperinae</taxon>
        <taxon>Engystomops</taxon>
    </lineage>
</organism>
<dbReference type="Proteomes" id="UP000824782">
    <property type="component" value="Unassembled WGS sequence"/>
</dbReference>
<gene>
    <name evidence="12" type="ORF">GDO81_028632</name>
</gene>
<dbReference type="Pfam" id="PF00001">
    <property type="entry name" value="7tm_1"/>
    <property type="match status" value="1"/>
</dbReference>
<dbReference type="EMBL" id="WNYA01000765">
    <property type="protein sequence ID" value="KAG8547293.1"/>
    <property type="molecule type" value="Genomic_DNA"/>
</dbReference>
<dbReference type="GO" id="GO:0004930">
    <property type="term" value="F:G protein-coupled receptor activity"/>
    <property type="evidence" value="ECO:0007669"/>
    <property type="project" value="UniProtKB-KW"/>
</dbReference>
<name>A0AAV6ZG96_ENGPU</name>
<evidence type="ECO:0000256" key="2">
    <source>
        <dbReference type="ARBA" id="ARBA00022475"/>
    </source>
</evidence>
<evidence type="ECO:0000259" key="11">
    <source>
        <dbReference type="PROSITE" id="PS50262"/>
    </source>
</evidence>
<keyword evidence="2" id="KW-1003">Cell membrane</keyword>
<dbReference type="PRINTS" id="PR01904">
    <property type="entry name" value="GPR40FAMILY"/>
</dbReference>
<dbReference type="AlphaFoldDB" id="A0AAV6ZG96"/>
<feature type="domain" description="G-protein coupled receptors family 1 profile" evidence="11">
    <location>
        <begin position="24"/>
        <end position="269"/>
    </location>
</feature>
<keyword evidence="4 10" id="KW-1133">Transmembrane helix</keyword>
<comment type="caution">
    <text evidence="12">The sequence shown here is derived from an EMBL/GenBank/DDBJ whole genome shotgun (WGS) entry which is preliminary data.</text>
</comment>
<dbReference type="PROSITE" id="PS00237">
    <property type="entry name" value="G_PROTEIN_RECEP_F1_1"/>
    <property type="match status" value="1"/>
</dbReference>
<dbReference type="Gene3D" id="1.20.1070.10">
    <property type="entry name" value="Rhodopsin 7-helix transmembrane proteins"/>
    <property type="match status" value="1"/>
</dbReference>
<evidence type="ECO:0000313" key="13">
    <source>
        <dbReference type="Proteomes" id="UP000824782"/>
    </source>
</evidence>
<evidence type="ECO:0000256" key="7">
    <source>
        <dbReference type="ARBA" id="ARBA00023170"/>
    </source>
</evidence>
<feature type="transmembrane region" description="Helical" evidence="10">
    <location>
        <begin position="83"/>
        <end position="104"/>
    </location>
</feature>
<dbReference type="GO" id="GO:0005886">
    <property type="term" value="C:plasma membrane"/>
    <property type="evidence" value="ECO:0007669"/>
    <property type="project" value="UniProtKB-SubCell"/>
</dbReference>
<reference evidence="12" key="1">
    <citation type="thesis" date="2020" institute="ProQuest LLC" country="789 East Eisenhower Parkway, Ann Arbor, MI, USA">
        <title>Comparative Genomics and Chromosome Evolution.</title>
        <authorList>
            <person name="Mudd A.B."/>
        </authorList>
    </citation>
    <scope>NUCLEOTIDE SEQUENCE</scope>
    <source>
        <strain evidence="12">237g6f4</strain>
        <tissue evidence="12">Blood</tissue>
    </source>
</reference>
<evidence type="ECO:0000256" key="1">
    <source>
        <dbReference type="ARBA" id="ARBA00004651"/>
    </source>
</evidence>
<evidence type="ECO:0000313" key="12">
    <source>
        <dbReference type="EMBL" id="KAG8547293.1"/>
    </source>
</evidence>
<dbReference type="SUPFAM" id="SSF81321">
    <property type="entry name" value="Family A G protein-coupled receptor-like"/>
    <property type="match status" value="1"/>
</dbReference>
<evidence type="ECO:0000256" key="5">
    <source>
        <dbReference type="ARBA" id="ARBA00023040"/>
    </source>
</evidence>
<evidence type="ECO:0000256" key="6">
    <source>
        <dbReference type="ARBA" id="ARBA00023136"/>
    </source>
</evidence>
<feature type="transmembrane region" description="Helical" evidence="10">
    <location>
        <begin position="215"/>
        <end position="236"/>
    </location>
</feature>
<keyword evidence="6 10" id="KW-0472">Membrane</keyword>
<dbReference type="PANTHER" id="PTHR45822:SF5">
    <property type="entry name" value="FREE FATTY ACID RECEPTOR 2"/>
    <property type="match status" value="1"/>
</dbReference>
<keyword evidence="13" id="KW-1185">Reference proteome</keyword>
<dbReference type="PROSITE" id="PS50262">
    <property type="entry name" value="G_PROTEIN_RECEP_F1_2"/>
    <property type="match status" value="1"/>
</dbReference>
<protein>
    <recommendedName>
        <fullName evidence="11">G-protein coupled receptors family 1 profile domain-containing protein</fullName>
    </recommendedName>
</protein>
<dbReference type="PANTHER" id="PTHR45822">
    <property type="entry name" value="FREE FATTY ACID RECEPTOR 2-RELATED"/>
    <property type="match status" value="1"/>
</dbReference>
<dbReference type="InterPro" id="IPR013312">
    <property type="entry name" value="GPR40-rel_orph"/>
</dbReference>
<evidence type="ECO:0000256" key="4">
    <source>
        <dbReference type="ARBA" id="ARBA00022989"/>
    </source>
</evidence>
<feature type="transmembrane region" description="Helical" evidence="10">
    <location>
        <begin position="12"/>
        <end position="33"/>
    </location>
</feature>
<dbReference type="InterPro" id="IPR000276">
    <property type="entry name" value="GPCR_Rhodpsn"/>
</dbReference>
<dbReference type="InterPro" id="IPR017452">
    <property type="entry name" value="GPCR_Rhodpsn_7TM"/>
</dbReference>
<dbReference type="CDD" id="cd15170">
    <property type="entry name" value="7tmA_FFAR2_FFAR3"/>
    <property type="match status" value="1"/>
</dbReference>
<dbReference type="PRINTS" id="PR00237">
    <property type="entry name" value="GPCRRHODOPSN"/>
</dbReference>
<evidence type="ECO:0000256" key="9">
    <source>
        <dbReference type="RuleBase" id="RU000688"/>
    </source>
</evidence>
<feature type="transmembrane region" description="Helical" evidence="10">
    <location>
        <begin position="45"/>
        <end position="63"/>
    </location>
</feature>
<comment type="subcellular location">
    <subcellularLocation>
        <location evidence="1">Cell membrane</location>
        <topology evidence="1">Multi-pass membrane protein</topology>
    </subcellularLocation>
</comment>
<evidence type="ECO:0000256" key="10">
    <source>
        <dbReference type="SAM" id="Phobius"/>
    </source>
</evidence>
<keyword evidence="3 9" id="KW-0812">Transmembrane</keyword>
<comment type="similarity">
    <text evidence="9">Belongs to the G-protein coupled receptor 1 family.</text>
</comment>
<evidence type="ECO:0000256" key="8">
    <source>
        <dbReference type="ARBA" id="ARBA00023224"/>
    </source>
</evidence>
<feature type="transmembrane region" description="Helical" evidence="10">
    <location>
        <begin position="252"/>
        <end position="272"/>
    </location>
</feature>
<keyword evidence="7 9" id="KW-0675">Receptor</keyword>
<feature type="transmembrane region" description="Helical" evidence="10">
    <location>
        <begin position="124"/>
        <end position="150"/>
    </location>
</feature>
<keyword evidence="8 9" id="KW-0807">Transducer</keyword>